<evidence type="ECO:0000313" key="1">
    <source>
        <dbReference type="EMBL" id="XBS19490.1"/>
    </source>
</evidence>
<reference evidence="1 2" key="1">
    <citation type="journal article" date="2024" name="Microbiology">
        <title>Methylomarinum rosea sp. nov., a novel halophilic methanotrophic bacterium from the hypersaline Lake Elton.</title>
        <authorList>
            <person name="Suleimanov R.Z."/>
            <person name="Oshkin I.Y."/>
            <person name="Danilova O.V."/>
            <person name="Suzina N.E."/>
            <person name="Dedysh S.N."/>
        </authorList>
    </citation>
    <scope>NUCLEOTIDE SEQUENCE [LARGE SCALE GENOMIC DNA]</scope>
    <source>
        <strain evidence="1 2">Ch1-1</strain>
    </source>
</reference>
<dbReference type="RefSeq" id="WP_305907760.1">
    <property type="nucleotide sequence ID" value="NZ_CP157743.1"/>
</dbReference>
<dbReference type="EMBL" id="CP157743">
    <property type="protein sequence ID" value="XBS19490.1"/>
    <property type="molecule type" value="Genomic_DNA"/>
</dbReference>
<dbReference type="KEGG" id="mech:Q9L42_014120"/>
<name>A0AAU7NRB2_9GAMM</name>
<evidence type="ECO:0000313" key="2">
    <source>
        <dbReference type="Proteomes" id="UP001225378"/>
    </source>
</evidence>
<dbReference type="PANTHER" id="PTHR36849">
    <property type="entry name" value="CYTOPLASMIC PROTEIN-RELATED"/>
    <property type="match status" value="1"/>
</dbReference>
<sequence>MMDIRTKRIYDPASDEDGFRVLVDRLWPRGMTKERAQVDLWLKDTAPSTTLRKWFAHDPSKWASFKRRYFAELDVKQDALARLIEKAGQGRLTLLFAARDTDCNHAVAMKEYLLAHAPK</sequence>
<dbReference type="Pfam" id="PF22752">
    <property type="entry name" value="DUF488-N3i"/>
    <property type="match status" value="1"/>
</dbReference>
<protein>
    <submittedName>
        <fullName evidence="1">DUF488 domain-containing protein</fullName>
    </submittedName>
</protein>
<dbReference type="Proteomes" id="UP001225378">
    <property type="component" value="Chromosome"/>
</dbReference>
<gene>
    <name evidence="1" type="ORF">Q9L42_014120</name>
</gene>
<organism evidence="1 2">
    <name type="scientific">Methylomarinum roseum</name>
    <dbReference type="NCBI Taxonomy" id="3067653"/>
    <lineage>
        <taxon>Bacteria</taxon>
        <taxon>Pseudomonadati</taxon>
        <taxon>Pseudomonadota</taxon>
        <taxon>Gammaproteobacteria</taxon>
        <taxon>Methylococcales</taxon>
        <taxon>Methylococcaceae</taxon>
        <taxon>Methylomarinum</taxon>
    </lineage>
</organism>
<dbReference type="InterPro" id="IPR052552">
    <property type="entry name" value="YeaO-like"/>
</dbReference>
<dbReference type="PANTHER" id="PTHR36849:SF1">
    <property type="entry name" value="CYTOPLASMIC PROTEIN"/>
    <property type="match status" value="1"/>
</dbReference>
<dbReference type="AlphaFoldDB" id="A0AAU7NRB2"/>
<keyword evidence="2" id="KW-1185">Reference proteome</keyword>
<accession>A0AAU7NRB2</accession>
<proteinExistence type="predicted"/>